<organism evidence="10 11">
    <name type="scientific">Talaromyces pinophilus</name>
    <name type="common">Penicillium pinophilum</name>
    <dbReference type="NCBI Taxonomy" id="128442"/>
    <lineage>
        <taxon>Eukaryota</taxon>
        <taxon>Fungi</taxon>
        <taxon>Dikarya</taxon>
        <taxon>Ascomycota</taxon>
        <taxon>Pezizomycotina</taxon>
        <taxon>Eurotiomycetes</taxon>
        <taxon>Eurotiomycetidae</taxon>
        <taxon>Eurotiales</taxon>
        <taxon>Trichocomaceae</taxon>
        <taxon>Talaromyces</taxon>
        <taxon>Talaromyces sect. Talaromyces</taxon>
    </lineage>
</organism>
<evidence type="ECO:0000256" key="8">
    <source>
        <dbReference type="ARBA" id="ARBA00035185"/>
    </source>
</evidence>
<dbReference type="GO" id="GO:0003697">
    <property type="term" value="F:single-stranded DNA binding"/>
    <property type="evidence" value="ECO:0007669"/>
    <property type="project" value="InterPro"/>
</dbReference>
<dbReference type="GO" id="GO:1990904">
    <property type="term" value="C:ribonucleoprotein complex"/>
    <property type="evidence" value="ECO:0007669"/>
    <property type="project" value="UniProtKB-KW"/>
</dbReference>
<dbReference type="GO" id="GO:0005840">
    <property type="term" value="C:ribosome"/>
    <property type="evidence" value="ECO:0007669"/>
    <property type="project" value="UniProtKB-KW"/>
</dbReference>
<evidence type="ECO:0000256" key="9">
    <source>
        <dbReference type="SAM" id="MobiDB-lite"/>
    </source>
</evidence>
<keyword evidence="11" id="KW-1185">Reference proteome</keyword>
<evidence type="ECO:0000313" key="11">
    <source>
        <dbReference type="Proteomes" id="UP000053095"/>
    </source>
</evidence>
<keyword evidence="3" id="KW-0689">Ribosomal protein</keyword>
<dbReference type="GO" id="GO:0005739">
    <property type="term" value="C:mitochondrion"/>
    <property type="evidence" value="ECO:0007669"/>
    <property type="project" value="UniProtKB-SubCell"/>
</dbReference>
<dbReference type="GO" id="GO:0000150">
    <property type="term" value="F:DNA strand exchange activity"/>
    <property type="evidence" value="ECO:0007669"/>
    <property type="project" value="InterPro"/>
</dbReference>
<keyword evidence="4" id="KW-0805">Transcription regulation</keyword>
<dbReference type="AlphaFoldDB" id="A0A6V8GZX1"/>
<sequence length="377" mass="43844">MGSRLPQKRIAKFFDELTKRDRLDKYKLDDKALDPTKIATWDLVRRPPVPTETVIQGKPRHPLSKAYREFQRQEGARLRKALNRITHGKNIFVYNNIRTNQVVYSLTRYLEEKSVLSQLVYHGKKTVPASLRKDMWTPYYSVHFDDAKVGLRAYHLLREFSLQRQLAPPKEMVTMDQKWLDQKRPRDALEAKKFDEEHEGMVGKLLPKKERARILMDQKATSVADIAAVLAIQEEEIKNGFGAEHRKELGRRALQRIRMTRKTERTTAYEAAQRVEGFESQVQSQAELEIEDEFDEPPSNTEYAVKPQQVKILWNDIHDAHYASSWPERVHHGHLERTADHVMAGQKRITSEEKADENNIPSDAFTEVPESPSLLNV</sequence>
<dbReference type="Pfam" id="PF12829">
    <property type="entry name" value="Mhr1"/>
    <property type="match status" value="1"/>
</dbReference>
<comment type="similarity">
    <text evidence="2">Belongs to the mitochondrion-specific ribosomal protein mL67 family.</text>
</comment>
<gene>
    <name evidence="10" type="ORF">TCE0_015r02298</name>
</gene>
<keyword evidence="6" id="KW-0804">Transcription</keyword>
<dbReference type="GO" id="GO:0003735">
    <property type="term" value="F:structural constituent of ribosome"/>
    <property type="evidence" value="ECO:0007669"/>
    <property type="project" value="TreeGrafter"/>
</dbReference>
<evidence type="ECO:0000256" key="2">
    <source>
        <dbReference type="ARBA" id="ARBA00010741"/>
    </source>
</evidence>
<name>A0A6V8GZX1_TALPI</name>
<keyword evidence="5" id="KW-0496">Mitochondrion</keyword>
<dbReference type="PANTHER" id="PTHR28184">
    <property type="entry name" value="MITOCHONDRIAL HOMOLOGOUS RECOMBINATION PROTEIN 1"/>
    <property type="match status" value="1"/>
</dbReference>
<evidence type="ECO:0000256" key="4">
    <source>
        <dbReference type="ARBA" id="ARBA00023015"/>
    </source>
</evidence>
<dbReference type="InterPro" id="IPR024629">
    <property type="entry name" value="Ribosomal_mL67"/>
</dbReference>
<dbReference type="EMBL" id="DF933811">
    <property type="protein sequence ID" value="GAM34612.1"/>
    <property type="molecule type" value="Genomic_DNA"/>
</dbReference>
<evidence type="ECO:0000256" key="7">
    <source>
        <dbReference type="ARBA" id="ARBA00023274"/>
    </source>
</evidence>
<keyword evidence="7" id="KW-0687">Ribonucleoprotein</keyword>
<proteinExistence type="inferred from homology"/>
<evidence type="ECO:0000256" key="5">
    <source>
        <dbReference type="ARBA" id="ARBA00023128"/>
    </source>
</evidence>
<dbReference type="Proteomes" id="UP000053095">
    <property type="component" value="Unassembled WGS sequence"/>
</dbReference>
<comment type="caution">
    <text evidence="10">The sequence shown here is derived from an EMBL/GenBank/DDBJ whole genome shotgun (WGS) entry which is preliminary data.</text>
</comment>
<comment type="subcellular location">
    <subcellularLocation>
        <location evidence="1">Mitochondrion</location>
    </subcellularLocation>
</comment>
<protein>
    <recommendedName>
        <fullName evidence="8">Large ribosomal subunit protein mL67</fullName>
    </recommendedName>
</protein>
<evidence type="ECO:0000256" key="3">
    <source>
        <dbReference type="ARBA" id="ARBA00022980"/>
    </source>
</evidence>
<feature type="region of interest" description="Disordered" evidence="9">
    <location>
        <begin position="349"/>
        <end position="377"/>
    </location>
</feature>
<evidence type="ECO:0000256" key="6">
    <source>
        <dbReference type="ARBA" id="ARBA00023163"/>
    </source>
</evidence>
<reference evidence="11" key="1">
    <citation type="journal article" date="2015" name="Genome Announc.">
        <title>Draft genome sequence of Talaromyces cellulolyticus strain Y-94, a source of lignocellulosic biomass-degrading enzymes.</title>
        <authorList>
            <person name="Fujii T."/>
            <person name="Koike H."/>
            <person name="Sawayama S."/>
            <person name="Yano S."/>
            <person name="Inoue H."/>
        </authorList>
    </citation>
    <scope>NUCLEOTIDE SEQUENCE [LARGE SCALE GENOMIC DNA]</scope>
    <source>
        <strain evidence="11">Y-94</strain>
    </source>
</reference>
<accession>A0A6V8GZX1</accession>
<dbReference type="PANTHER" id="PTHR28184:SF1">
    <property type="entry name" value="LARGE RIBOSOMAL SUBUNIT PROTEIN ML67"/>
    <property type="match status" value="1"/>
</dbReference>
<evidence type="ECO:0000256" key="1">
    <source>
        <dbReference type="ARBA" id="ARBA00004173"/>
    </source>
</evidence>
<evidence type="ECO:0000313" key="10">
    <source>
        <dbReference type="EMBL" id="GAM34612.1"/>
    </source>
</evidence>